<dbReference type="AlphaFoldDB" id="A0A9Q3D8D7"/>
<sequence>MSGGFQSFPHSPRSVPTGFGINSDPELIKGNSLRAEQFSSGSHTNILVLVNILAQRIQGRGVRNIPKPLAGGYELLITHKELSWSGEDHRSLRRMESIVFQIQVQKDKELVEEPKAFIHIPEERVGNDPRFGERMPSDIKQLQTSFISVQRQAQSTSEEAERSQ</sequence>
<comment type="caution">
    <text evidence="2">The sequence shown here is derived from an EMBL/GenBank/DDBJ whole genome shotgun (WGS) entry which is preliminary data.</text>
</comment>
<dbReference type="Proteomes" id="UP000765509">
    <property type="component" value="Unassembled WGS sequence"/>
</dbReference>
<evidence type="ECO:0000313" key="3">
    <source>
        <dbReference type="Proteomes" id="UP000765509"/>
    </source>
</evidence>
<protein>
    <submittedName>
        <fullName evidence="2">Uncharacterized protein</fullName>
    </submittedName>
</protein>
<dbReference type="EMBL" id="AVOT02015005">
    <property type="protein sequence ID" value="MBW0498961.1"/>
    <property type="molecule type" value="Genomic_DNA"/>
</dbReference>
<evidence type="ECO:0000256" key="1">
    <source>
        <dbReference type="SAM" id="MobiDB-lite"/>
    </source>
</evidence>
<proteinExistence type="predicted"/>
<reference evidence="2" key="1">
    <citation type="submission" date="2021-03" db="EMBL/GenBank/DDBJ databases">
        <title>Draft genome sequence of rust myrtle Austropuccinia psidii MF-1, a brazilian biotype.</title>
        <authorList>
            <person name="Quecine M.C."/>
            <person name="Pachon D.M.R."/>
            <person name="Bonatelli M.L."/>
            <person name="Correr F.H."/>
            <person name="Franceschini L.M."/>
            <person name="Leite T.F."/>
            <person name="Margarido G.R.A."/>
            <person name="Almeida C.A."/>
            <person name="Ferrarezi J.A."/>
            <person name="Labate C.A."/>
        </authorList>
    </citation>
    <scope>NUCLEOTIDE SEQUENCE</scope>
    <source>
        <strain evidence="2">MF-1</strain>
    </source>
</reference>
<organism evidence="2 3">
    <name type="scientific">Austropuccinia psidii MF-1</name>
    <dbReference type="NCBI Taxonomy" id="1389203"/>
    <lineage>
        <taxon>Eukaryota</taxon>
        <taxon>Fungi</taxon>
        <taxon>Dikarya</taxon>
        <taxon>Basidiomycota</taxon>
        <taxon>Pucciniomycotina</taxon>
        <taxon>Pucciniomycetes</taxon>
        <taxon>Pucciniales</taxon>
        <taxon>Sphaerophragmiaceae</taxon>
        <taxon>Austropuccinia</taxon>
    </lineage>
</organism>
<accession>A0A9Q3D8D7</accession>
<feature type="region of interest" description="Disordered" evidence="1">
    <location>
        <begin position="1"/>
        <end position="21"/>
    </location>
</feature>
<name>A0A9Q3D8D7_9BASI</name>
<keyword evidence="3" id="KW-1185">Reference proteome</keyword>
<gene>
    <name evidence="2" type="ORF">O181_038676</name>
</gene>
<evidence type="ECO:0000313" key="2">
    <source>
        <dbReference type="EMBL" id="MBW0498961.1"/>
    </source>
</evidence>